<proteinExistence type="predicted"/>
<evidence type="ECO:0000313" key="2">
    <source>
        <dbReference type="EMBL" id="WOI31949.1"/>
    </source>
</evidence>
<dbReference type="OrthoDB" id="8364077at2"/>
<reference evidence="1 3" key="1">
    <citation type="submission" date="2018-03" db="EMBL/GenBank/DDBJ databases">
        <title>Genomic Encyclopedia of Archaeal and Bacterial Type Strains, Phase II (KMG-II): from individual species to whole genera.</title>
        <authorList>
            <person name="Goeker M."/>
        </authorList>
    </citation>
    <scope>NUCLEOTIDE SEQUENCE [LARGE SCALE GENOMIC DNA]</scope>
    <source>
        <strain evidence="1 3">DSM 25328</strain>
    </source>
</reference>
<dbReference type="EMBL" id="CP136704">
    <property type="protein sequence ID" value="WOI31949.1"/>
    <property type="molecule type" value="Genomic_DNA"/>
</dbReference>
<gene>
    <name evidence="1" type="ORF">CLV89_101118</name>
    <name evidence="2" type="ORF">R1T40_13360</name>
</gene>
<name>A0A2T1AMW0_TRISK</name>
<dbReference type="EMBL" id="PVUF01000001">
    <property type="protein sequence ID" value="PRZ49904.1"/>
    <property type="molecule type" value="Genomic_DNA"/>
</dbReference>
<dbReference type="AlphaFoldDB" id="A0A2T1AMW0"/>
<reference evidence="2 4" key="2">
    <citation type="submission" date="2023-10" db="EMBL/GenBank/DDBJ databases">
        <title>Eight complete genome sequences of bacteria isolated from laboratory stock of Giant Kelp gametophytes.</title>
        <authorList>
            <person name="Tolentino B."/>
            <person name="Nuzhdin S."/>
        </authorList>
    </citation>
    <scope>NUCLEOTIDE SEQUENCE [LARGE SCALE GENOMIC DNA]</scope>
    <source>
        <strain evidence="2 4">LC.270.F.C4</strain>
    </source>
</reference>
<sequence length="132" mass="14368">MENPEQTHDFVATTCMHLGRPCPAAERMLRALAGALDRARAVTRDDFEISGDSQLDGCEKACPARFAASHDRIRVFCDVSASTETETLDRFADAMLSPDMADLPARSAAEVPRAFGEARPLSLTRAETIVPM</sequence>
<evidence type="ECO:0000313" key="3">
    <source>
        <dbReference type="Proteomes" id="UP000237718"/>
    </source>
</evidence>
<dbReference type="Proteomes" id="UP000237718">
    <property type="component" value="Unassembled WGS sequence"/>
</dbReference>
<dbReference type="Proteomes" id="UP001302666">
    <property type="component" value="Chromosome"/>
</dbReference>
<dbReference type="RefSeq" id="WP_106161499.1">
    <property type="nucleotide sequence ID" value="NZ_CP136704.1"/>
</dbReference>
<protein>
    <submittedName>
        <fullName evidence="1">Uncharacterized protein</fullName>
    </submittedName>
</protein>
<evidence type="ECO:0000313" key="1">
    <source>
        <dbReference type="EMBL" id="PRZ49904.1"/>
    </source>
</evidence>
<accession>A0A2T1AMW0</accession>
<keyword evidence="4" id="KW-1185">Reference proteome</keyword>
<organism evidence="1 3">
    <name type="scientific">Tritonibacter scottomollicae</name>
    <name type="common">Epibacterium scottomollicae</name>
    <dbReference type="NCBI Taxonomy" id="483013"/>
    <lineage>
        <taxon>Bacteria</taxon>
        <taxon>Pseudomonadati</taxon>
        <taxon>Pseudomonadota</taxon>
        <taxon>Alphaproteobacteria</taxon>
        <taxon>Rhodobacterales</taxon>
        <taxon>Paracoccaceae</taxon>
        <taxon>Tritonibacter</taxon>
    </lineage>
</organism>
<evidence type="ECO:0000313" key="4">
    <source>
        <dbReference type="Proteomes" id="UP001302666"/>
    </source>
</evidence>